<dbReference type="PANTHER" id="PTHR23035:SF1">
    <property type="entry name" value="CILIA- AND FLAGELLA-ASSOCIATED PROTEIN 97"/>
    <property type="match status" value="1"/>
</dbReference>
<gene>
    <name evidence="4" type="ORF">PHYPO_G00167760</name>
</gene>
<feature type="compositionally biased region" description="Low complexity" evidence="3">
    <location>
        <begin position="251"/>
        <end position="263"/>
    </location>
</feature>
<dbReference type="Proteomes" id="UP000327468">
    <property type="component" value="Chromosome 28"/>
</dbReference>
<feature type="region of interest" description="Disordered" evidence="3">
    <location>
        <begin position="418"/>
        <end position="452"/>
    </location>
</feature>
<feature type="region of interest" description="Disordered" evidence="3">
    <location>
        <begin position="117"/>
        <end position="399"/>
    </location>
</feature>
<feature type="compositionally biased region" description="Low complexity" evidence="3">
    <location>
        <begin position="421"/>
        <end position="435"/>
    </location>
</feature>
<comment type="caution">
    <text evidence="4">The sequence shown here is derived from an EMBL/GenBank/DDBJ whole genome shotgun (WGS) entry which is preliminary data.</text>
</comment>
<evidence type="ECO:0000256" key="3">
    <source>
        <dbReference type="SAM" id="MobiDB-lite"/>
    </source>
</evidence>
<feature type="compositionally biased region" description="Polar residues" evidence="3">
    <location>
        <begin position="315"/>
        <end position="334"/>
    </location>
</feature>
<sequence>MPLLTSSQESVTVIEGASEKKKKKQKLTMYSPKELEGEVDHSFFDSDCDVSGTKPEKPVHQEKEDRDSTTEKLPNQPENSQIERKVEECGSSKMGNKETEKEECGVETLEKEMYRLEVQSGLIVKDGSEYKEDIEIRKEDVSYQEREKEETKKREDPPERKNNVKAEEAACGKEDSDASSRKSSPLPRSDMSESSRGSQSDDLSSICSSSSSSSSSSAAEEDDAVFKNEDDCYHPSEPAKKSTGKFRNRSRSQSSSSSGGVRSPTPFSKPSNTQSTSSPWRQPRPGSANRKQRPKTSETVDSDDTVTDVTPLSSPDVSPQQSFDLAPPTSTESSLPVPPTDTLETVDGQQLDAKTDGEERSAVLNAGGQLDRVMLVSSPGSASFSSSRNSASRRRKNYSFTSEEVRRIEHENQRLLRELSRSSTRSSSRSTHRSSAPSFRLYHSAVNRQREQQRIQRENLAFLKRLESVKATPGMTRIEQLTDYQRQAGYLGIPTPLVRPASVSLPDLVICQSPPTSWLTQTSHKQLPTRESEGRTSRTCRSTSPHRTRPETAKPTRATAPRPAWS</sequence>
<feature type="compositionally biased region" description="Low complexity" evidence="3">
    <location>
        <begin position="377"/>
        <end position="390"/>
    </location>
</feature>
<feature type="region of interest" description="Disordered" evidence="3">
    <location>
        <begin position="514"/>
        <end position="566"/>
    </location>
</feature>
<comment type="similarity">
    <text evidence="1">Belongs to the CFAP97 family.</text>
</comment>
<feature type="compositionally biased region" description="Low complexity" evidence="3">
    <location>
        <begin position="555"/>
        <end position="566"/>
    </location>
</feature>
<feature type="compositionally biased region" description="Basic and acidic residues" evidence="3">
    <location>
        <begin position="126"/>
        <end position="180"/>
    </location>
</feature>
<accession>A0A5N5JLK9</accession>
<feature type="compositionally biased region" description="Low complexity" evidence="3">
    <location>
        <begin position="192"/>
        <end position="217"/>
    </location>
</feature>
<feature type="compositionally biased region" description="Basic and acidic residues" evidence="3">
    <location>
        <begin position="33"/>
        <end position="44"/>
    </location>
</feature>
<name>A0A5N5JLK9_PANHP</name>
<feature type="compositionally biased region" description="Polar residues" evidence="3">
    <location>
        <begin position="71"/>
        <end position="80"/>
    </location>
</feature>
<proteinExistence type="inferred from homology"/>
<dbReference type="InterPro" id="IPR029488">
    <property type="entry name" value="Hmw/CFAP97"/>
</dbReference>
<evidence type="ECO:0000256" key="2">
    <source>
        <dbReference type="ARBA" id="ARBA00021424"/>
    </source>
</evidence>
<feature type="compositionally biased region" description="Basic and acidic residues" evidence="3">
    <location>
        <begin position="81"/>
        <end position="105"/>
    </location>
</feature>
<evidence type="ECO:0000313" key="5">
    <source>
        <dbReference type="Proteomes" id="UP000327468"/>
    </source>
</evidence>
<feature type="compositionally biased region" description="Polar residues" evidence="3">
    <location>
        <begin position="514"/>
        <end position="526"/>
    </location>
</feature>
<dbReference type="AlphaFoldDB" id="A0A5N5JLK9"/>
<feature type="compositionally biased region" description="Polar residues" evidence="3">
    <location>
        <begin position="265"/>
        <end position="280"/>
    </location>
</feature>
<dbReference type="InterPro" id="IPR038791">
    <property type="entry name" value="Cfap97/Hemingway"/>
</dbReference>
<evidence type="ECO:0000256" key="1">
    <source>
        <dbReference type="ARBA" id="ARBA00008315"/>
    </source>
</evidence>
<organism evidence="4 5">
    <name type="scientific">Pangasianodon hypophthalmus</name>
    <name type="common">Striped catfish</name>
    <name type="synonym">Helicophagus hypophthalmus</name>
    <dbReference type="NCBI Taxonomy" id="310915"/>
    <lineage>
        <taxon>Eukaryota</taxon>
        <taxon>Metazoa</taxon>
        <taxon>Chordata</taxon>
        <taxon>Craniata</taxon>
        <taxon>Vertebrata</taxon>
        <taxon>Euteleostomi</taxon>
        <taxon>Actinopterygii</taxon>
        <taxon>Neopterygii</taxon>
        <taxon>Teleostei</taxon>
        <taxon>Ostariophysi</taxon>
        <taxon>Siluriformes</taxon>
        <taxon>Pangasiidae</taxon>
        <taxon>Pangasianodon</taxon>
    </lineage>
</organism>
<feature type="compositionally biased region" description="Basic and acidic residues" evidence="3">
    <location>
        <begin position="224"/>
        <end position="240"/>
    </location>
</feature>
<evidence type="ECO:0000313" key="4">
    <source>
        <dbReference type="EMBL" id="KAB5518590.1"/>
    </source>
</evidence>
<feature type="compositionally biased region" description="Basic and acidic residues" evidence="3">
    <location>
        <begin position="54"/>
        <end position="70"/>
    </location>
</feature>
<dbReference type="Pfam" id="PF13879">
    <property type="entry name" value="Hmw_CFAP97"/>
    <property type="match status" value="1"/>
</dbReference>
<dbReference type="EMBL" id="VFJC01000029">
    <property type="protein sequence ID" value="KAB5518590.1"/>
    <property type="molecule type" value="Genomic_DNA"/>
</dbReference>
<reference evidence="4 5" key="1">
    <citation type="submission" date="2019-06" db="EMBL/GenBank/DDBJ databases">
        <title>A chromosome-scale genome assembly of the striped catfish, Pangasianodon hypophthalmus.</title>
        <authorList>
            <person name="Wen M."/>
            <person name="Zahm M."/>
            <person name="Roques C."/>
            <person name="Cabau C."/>
            <person name="Klopp C."/>
            <person name="Donnadieu C."/>
            <person name="Jouanno E."/>
            <person name="Avarre J.-C."/>
            <person name="Campet M."/>
            <person name="Ha T.T.T."/>
            <person name="Dugue R."/>
            <person name="Lampietro C."/>
            <person name="Louis A."/>
            <person name="Herpin A."/>
            <person name="Echchiki A."/>
            <person name="Berthelot C."/>
            <person name="Parey E."/>
            <person name="Roest-Crollius H."/>
            <person name="Braasch I."/>
            <person name="Postlethwait J."/>
            <person name="Bobe J."/>
            <person name="Montfort J."/>
            <person name="Bouchez O."/>
            <person name="Begum T."/>
            <person name="Schartl M."/>
            <person name="Guiguen Y."/>
        </authorList>
    </citation>
    <scope>NUCLEOTIDE SEQUENCE [LARGE SCALE GENOMIC DNA]</scope>
    <source>
        <strain evidence="4 5">Indonesia</strain>
        <tissue evidence="4">Blood</tissue>
    </source>
</reference>
<protein>
    <recommendedName>
        <fullName evidence="2">Cilia- and flagella-associated protein 97</fullName>
    </recommendedName>
</protein>
<dbReference type="PANTHER" id="PTHR23035">
    <property type="entry name" value="CILIA- AND FLAGELLA-ASSOCIATED PROTEIN 97-RELATED"/>
    <property type="match status" value="1"/>
</dbReference>
<dbReference type="GO" id="GO:0007283">
    <property type="term" value="P:spermatogenesis"/>
    <property type="evidence" value="ECO:0007669"/>
    <property type="project" value="TreeGrafter"/>
</dbReference>
<feature type="region of interest" description="Disordered" evidence="3">
    <location>
        <begin position="1"/>
        <end position="105"/>
    </location>
</feature>
<keyword evidence="5" id="KW-1185">Reference proteome</keyword>
<feature type="compositionally biased region" description="Polar residues" evidence="3">
    <location>
        <begin position="1"/>
        <end position="11"/>
    </location>
</feature>